<sequence length="66" mass="7829">MANTTFRMLSTVICCWNDIIIVYYLHIIFLQDFYMIYSRSTYVGRENRSAPTRIRTTDLDLTKVAL</sequence>
<evidence type="ECO:0000313" key="2">
    <source>
        <dbReference type="EMBL" id="ABT16498.1"/>
    </source>
</evidence>
<keyword evidence="1" id="KW-0812">Transmembrane</keyword>
<dbReference type="GeneID" id="5470426"/>
<dbReference type="KEGG" id="vg:5470426"/>
<keyword evidence="1" id="KW-0472">Membrane</keyword>
<feature type="transmembrane region" description="Helical" evidence="1">
    <location>
        <begin position="6"/>
        <end position="30"/>
    </location>
</feature>
<evidence type="ECO:0000313" key="3">
    <source>
        <dbReference type="Proteomes" id="UP000202420"/>
    </source>
</evidence>
<name>A7K8X4_9PHYC</name>
<dbReference type="RefSeq" id="YP_001426845.1">
    <property type="nucleotide sequence ID" value="NC_008724.1"/>
</dbReference>
<organism evidence="2 3">
    <name type="scientific">Chlorovirus heliozoae</name>
    <dbReference type="NCBI Taxonomy" id="322019"/>
    <lineage>
        <taxon>Viruses</taxon>
        <taxon>Varidnaviria</taxon>
        <taxon>Bamfordvirae</taxon>
        <taxon>Nucleocytoviricota</taxon>
        <taxon>Megaviricetes</taxon>
        <taxon>Algavirales</taxon>
        <taxon>Phycodnaviridae</taxon>
        <taxon>Chlorovirus</taxon>
    </lineage>
</organism>
<keyword evidence="1" id="KW-1133">Transmembrane helix</keyword>
<gene>
    <name evidence="2" type="primary">z364L</name>
    <name evidence="2" type="ORF">ATCV1_z364L</name>
</gene>
<proteinExistence type="predicted"/>
<evidence type="ECO:0000256" key="1">
    <source>
        <dbReference type="SAM" id="Phobius"/>
    </source>
</evidence>
<dbReference type="Proteomes" id="UP000202420">
    <property type="component" value="Segment"/>
</dbReference>
<keyword evidence="3" id="KW-1185">Reference proteome</keyword>
<dbReference type="EMBL" id="EF101928">
    <property type="protein sequence ID" value="ABT16498.1"/>
    <property type="molecule type" value="Genomic_DNA"/>
</dbReference>
<reference evidence="2 3" key="1">
    <citation type="submission" date="2006-09" db="EMBL/GenBank/DDBJ databases">
        <title>Sequence and annotation of the 288-kb ATCV-1 virus that infects an endosymbiotic Chlorella strain of the heliozoon Acanthocystis turfacea.</title>
        <authorList>
            <person name="Fitzgerald L.A."/>
            <person name="Graves M.V."/>
            <person name="Li X."/>
            <person name="Pfitzner A.J.P."/>
            <person name="Hartigan J."/>
            <person name="Van Etten J.L."/>
        </authorList>
    </citation>
    <scope>NUCLEOTIDE SEQUENCE [LARGE SCALE GENOMIC DNA]</scope>
    <source>
        <strain evidence="2 3">ATCV-1</strain>
    </source>
</reference>
<accession>A7K8X4</accession>
<protein>
    <submittedName>
        <fullName evidence="2">Uncharacterized protein z364L</fullName>
    </submittedName>
</protein>